<evidence type="ECO:0000313" key="1">
    <source>
        <dbReference type="EMBL" id="MFD1019340.1"/>
    </source>
</evidence>
<dbReference type="Proteomes" id="UP001596990">
    <property type="component" value="Unassembled WGS sequence"/>
</dbReference>
<dbReference type="RefSeq" id="WP_386059061.1">
    <property type="nucleotide sequence ID" value="NZ_JBHTKL010000005.1"/>
</dbReference>
<accession>A0ABW3L0A9</accession>
<protein>
    <submittedName>
        <fullName evidence="1">YaaL family protein</fullName>
    </submittedName>
</protein>
<evidence type="ECO:0000313" key="2">
    <source>
        <dbReference type="Proteomes" id="UP001596990"/>
    </source>
</evidence>
<reference evidence="2" key="1">
    <citation type="journal article" date="2019" name="Int. J. Syst. Evol. Microbiol.">
        <title>The Global Catalogue of Microorganisms (GCM) 10K type strain sequencing project: providing services to taxonomists for standard genome sequencing and annotation.</title>
        <authorList>
            <consortium name="The Broad Institute Genomics Platform"/>
            <consortium name="The Broad Institute Genome Sequencing Center for Infectious Disease"/>
            <person name="Wu L."/>
            <person name="Ma J."/>
        </authorList>
    </citation>
    <scope>NUCLEOTIDE SEQUENCE [LARGE SCALE GENOMIC DNA]</scope>
    <source>
        <strain evidence="2">CCUG 56607</strain>
    </source>
</reference>
<dbReference type="InterPro" id="IPR019644">
    <property type="entry name" value="DUF2508"/>
</dbReference>
<organism evidence="1 2">
    <name type="scientific">Thalassobacillus hwangdonensis</name>
    <dbReference type="NCBI Taxonomy" id="546108"/>
    <lineage>
        <taxon>Bacteria</taxon>
        <taxon>Bacillati</taxon>
        <taxon>Bacillota</taxon>
        <taxon>Bacilli</taxon>
        <taxon>Bacillales</taxon>
        <taxon>Bacillaceae</taxon>
        <taxon>Thalassobacillus</taxon>
    </lineage>
</organism>
<dbReference type="EMBL" id="JBHTKL010000005">
    <property type="protein sequence ID" value="MFD1019340.1"/>
    <property type="molecule type" value="Genomic_DNA"/>
</dbReference>
<comment type="caution">
    <text evidence="1">The sequence shown here is derived from an EMBL/GenBank/DDBJ whole genome shotgun (WGS) entry which is preliminary data.</text>
</comment>
<gene>
    <name evidence="1" type="ORF">ACFQ2J_09170</name>
</gene>
<dbReference type="Pfam" id="PF10704">
    <property type="entry name" value="DUF2508"/>
    <property type="match status" value="1"/>
</dbReference>
<proteinExistence type="predicted"/>
<keyword evidence="2" id="KW-1185">Reference proteome</keyword>
<name>A0ABW3L0A9_9BACI</name>
<sequence length="71" mass="8345">MFGRKKIKKKDMDQELLADINRLQQDWSNLKNIIEHSVDPTEDGLKDLSLAKAKYFYLIKEARHRKLSALS</sequence>